<accession>D2R6H7</accession>
<dbReference type="PROSITE" id="PS00687">
    <property type="entry name" value="ALDEHYDE_DEHYDR_GLU"/>
    <property type="match status" value="1"/>
</dbReference>
<dbReference type="KEGG" id="psl:Psta_0870"/>
<dbReference type="GO" id="GO:0009898">
    <property type="term" value="C:cytoplasmic side of plasma membrane"/>
    <property type="evidence" value="ECO:0007669"/>
    <property type="project" value="TreeGrafter"/>
</dbReference>
<evidence type="ECO:0000256" key="3">
    <source>
        <dbReference type="ARBA" id="ARBA00023002"/>
    </source>
</evidence>
<dbReference type="PANTHER" id="PTHR42862:SF1">
    <property type="entry name" value="DELTA-1-PYRROLINE-5-CARBOXYLATE DEHYDROGENASE 2, ISOFORM A-RELATED"/>
    <property type="match status" value="1"/>
</dbReference>
<dbReference type="OrthoDB" id="4503395at2"/>
<dbReference type="InterPro" id="IPR015590">
    <property type="entry name" value="Aldehyde_DH_dom"/>
</dbReference>
<dbReference type="InterPro" id="IPR025703">
    <property type="entry name" value="Bifunct_PutA"/>
</dbReference>
<dbReference type="InterPro" id="IPR029041">
    <property type="entry name" value="FAD-linked_oxidoreductase-like"/>
</dbReference>
<dbReference type="Gene3D" id="3.20.20.220">
    <property type="match status" value="1"/>
</dbReference>
<dbReference type="InterPro" id="IPR016160">
    <property type="entry name" value="Ald_DH_CS_CYS"/>
</dbReference>
<dbReference type="SUPFAM" id="SSF53720">
    <property type="entry name" value="ALDH-like"/>
    <property type="match status" value="1"/>
</dbReference>
<evidence type="ECO:0000256" key="1">
    <source>
        <dbReference type="ARBA" id="ARBA00004786"/>
    </source>
</evidence>
<dbReference type="NCBIfam" id="TIGR01237">
    <property type="entry name" value="D1pyr5carbox2"/>
    <property type="match status" value="1"/>
</dbReference>
<dbReference type="eggNOG" id="COG1012">
    <property type="taxonomic scope" value="Bacteria"/>
</dbReference>
<dbReference type="EC" id="1.2.1.88" evidence="2"/>
<dbReference type="Gene3D" id="3.40.309.10">
    <property type="entry name" value="Aldehyde Dehydrogenase, Chain A, domain 2"/>
    <property type="match status" value="1"/>
</dbReference>
<dbReference type="eggNOG" id="COG0506">
    <property type="taxonomic scope" value="Bacteria"/>
</dbReference>
<dbReference type="Pfam" id="PF18083">
    <property type="entry name" value="PutA_N"/>
    <property type="match status" value="1"/>
</dbReference>
<dbReference type="Gene3D" id="3.40.605.10">
    <property type="entry name" value="Aldehyde Dehydrogenase, Chain A, domain 1"/>
    <property type="match status" value="1"/>
</dbReference>
<evidence type="ECO:0000259" key="10">
    <source>
        <dbReference type="Pfam" id="PF00171"/>
    </source>
</evidence>
<dbReference type="NCBIfam" id="NF002852">
    <property type="entry name" value="PRK03137.1"/>
    <property type="match status" value="1"/>
</dbReference>
<feature type="region of interest" description="Disordered" evidence="9">
    <location>
        <begin position="493"/>
        <end position="516"/>
    </location>
</feature>
<feature type="domain" description="Proline dehydrogenase" evidence="11">
    <location>
        <begin position="164"/>
        <end position="468"/>
    </location>
</feature>
<dbReference type="AlphaFoldDB" id="D2R6H7"/>
<comment type="pathway">
    <text evidence="1">Amino-acid degradation; L-proline degradation into L-glutamate; L-glutamate from L-proline: step 2/2.</text>
</comment>
<comment type="similarity">
    <text evidence="8">Belongs to the aldehyde dehydrogenase family.</text>
</comment>
<evidence type="ECO:0000256" key="8">
    <source>
        <dbReference type="RuleBase" id="RU003345"/>
    </source>
</evidence>
<dbReference type="InterPro" id="IPR016162">
    <property type="entry name" value="Ald_DH_N"/>
</dbReference>
<evidence type="ECO:0000259" key="12">
    <source>
        <dbReference type="Pfam" id="PF18083"/>
    </source>
</evidence>
<feature type="domain" description="Aldehyde dehydrogenase" evidence="10">
    <location>
        <begin position="555"/>
        <end position="1016"/>
    </location>
</feature>
<dbReference type="GO" id="GO:0003700">
    <property type="term" value="F:DNA-binding transcription factor activity"/>
    <property type="evidence" value="ECO:0007669"/>
    <property type="project" value="InterPro"/>
</dbReference>
<evidence type="ECO:0000259" key="11">
    <source>
        <dbReference type="Pfam" id="PF01619"/>
    </source>
</evidence>
<evidence type="ECO:0000256" key="9">
    <source>
        <dbReference type="SAM" id="MobiDB-lite"/>
    </source>
</evidence>
<feature type="active site" evidence="6 7">
    <location>
        <position position="792"/>
    </location>
</feature>
<evidence type="ECO:0000256" key="6">
    <source>
        <dbReference type="PIRSR" id="PIRSR000197-1"/>
    </source>
</evidence>
<dbReference type="Pfam" id="PF01619">
    <property type="entry name" value="Pro_dh"/>
    <property type="match status" value="1"/>
</dbReference>
<organism evidence="13 14">
    <name type="scientific">Pirellula staleyi (strain ATCC 27377 / DSM 6068 / ICPB 4128)</name>
    <name type="common">Pirella staleyi</name>
    <dbReference type="NCBI Taxonomy" id="530564"/>
    <lineage>
        <taxon>Bacteria</taxon>
        <taxon>Pseudomonadati</taxon>
        <taxon>Planctomycetota</taxon>
        <taxon>Planctomycetia</taxon>
        <taxon>Pirellulales</taxon>
        <taxon>Pirellulaceae</taxon>
        <taxon>Pirellula</taxon>
    </lineage>
</organism>
<evidence type="ECO:0000256" key="4">
    <source>
        <dbReference type="ARBA" id="ARBA00023027"/>
    </source>
</evidence>
<dbReference type="GO" id="GO:0004657">
    <property type="term" value="F:proline dehydrogenase activity"/>
    <property type="evidence" value="ECO:0007669"/>
    <property type="project" value="InterPro"/>
</dbReference>
<dbReference type="HOGENOM" id="CLU_005682_2_0_0"/>
<evidence type="ECO:0000256" key="7">
    <source>
        <dbReference type="PROSITE-ProRule" id="PRU10007"/>
    </source>
</evidence>
<dbReference type="PANTHER" id="PTHR42862">
    <property type="entry name" value="DELTA-1-PYRROLINE-5-CARBOXYLATE DEHYDROGENASE 1, ISOFORM A-RELATED"/>
    <property type="match status" value="1"/>
</dbReference>
<keyword evidence="3 8" id="KW-0560">Oxidoreductase</keyword>
<evidence type="ECO:0000313" key="13">
    <source>
        <dbReference type="EMBL" id="ADB15555.1"/>
    </source>
</evidence>
<dbReference type="GO" id="GO:0003842">
    <property type="term" value="F:L-glutamate gamma-semialdehyde dehydrogenase activity"/>
    <property type="evidence" value="ECO:0007669"/>
    <property type="project" value="UniProtKB-EC"/>
</dbReference>
<dbReference type="EMBL" id="CP001848">
    <property type="protein sequence ID" value="ADB15555.1"/>
    <property type="molecule type" value="Genomic_DNA"/>
</dbReference>
<dbReference type="InterPro" id="IPR005932">
    <property type="entry name" value="RocA"/>
</dbReference>
<evidence type="ECO:0000256" key="2">
    <source>
        <dbReference type="ARBA" id="ARBA00012884"/>
    </source>
</evidence>
<gene>
    <name evidence="13" type="ordered locus">Psta_0870</name>
</gene>
<dbReference type="PROSITE" id="PS00070">
    <property type="entry name" value="ALDEHYDE_DEHYDR_CYS"/>
    <property type="match status" value="1"/>
</dbReference>
<evidence type="ECO:0000256" key="5">
    <source>
        <dbReference type="ARBA" id="ARBA00048142"/>
    </source>
</evidence>
<comment type="catalytic activity">
    <reaction evidence="5">
        <text>L-glutamate 5-semialdehyde + NAD(+) + H2O = L-glutamate + NADH + 2 H(+)</text>
        <dbReference type="Rhea" id="RHEA:30235"/>
        <dbReference type="ChEBI" id="CHEBI:15377"/>
        <dbReference type="ChEBI" id="CHEBI:15378"/>
        <dbReference type="ChEBI" id="CHEBI:29985"/>
        <dbReference type="ChEBI" id="CHEBI:57540"/>
        <dbReference type="ChEBI" id="CHEBI:57945"/>
        <dbReference type="ChEBI" id="CHEBI:58066"/>
        <dbReference type="EC" id="1.2.1.88"/>
    </reaction>
</comment>
<protein>
    <recommendedName>
        <fullName evidence="2">L-glutamate gamma-semialdehyde dehydrogenase</fullName>
        <ecNumber evidence="2">1.2.1.88</ecNumber>
    </recommendedName>
</protein>
<dbReference type="InterPro" id="IPR029510">
    <property type="entry name" value="Ald_DH_CS_GLU"/>
</dbReference>
<reference evidence="13 14" key="1">
    <citation type="journal article" date="2009" name="Stand. Genomic Sci.">
        <title>Complete genome sequence of Pirellula staleyi type strain (ATCC 27377).</title>
        <authorList>
            <person name="Clum A."/>
            <person name="Tindall B.J."/>
            <person name="Sikorski J."/>
            <person name="Ivanova N."/>
            <person name="Mavrommatis K."/>
            <person name="Lucas S."/>
            <person name="Glavina del Rio T."/>
            <person name="Nolan M."/>
            <person name="Chen F."/>
            <person name="Tice H."/>
            <person name="Pitluck S."/>
            <person name="Cheng J.F."/>
            <person name="Chertkov O."/>
            <person name="Brettin T."/>
            <person name="Han C."/>
            <person name="Detter J.C."/>
            <person name="Kuske C."/>
            <person name="Bruce D."/>
            <person name="Goodwin L."/>
            <person name="Ovchinikova G."/>
            <person name="Pati A."/>
            <person name="Mikhailova N."/>
            <person name="Chen A."/>
            <person name="Palaniappan K."/>
            <person name="Land M."/>
            <person name="Hauser L."/>
            <person name="Chang Y.J."/>
            <person name="Jeffries C.D."/>
            <person name="Chain P."/>
            <person name="Rohde M."/>
            <person name="Goker M."/>
            <person name="Bristow J."/>
            <person name="Eisen J.A."/>
            <person name="Markowitz V."/>
            <person name="Hugenholtz P."/>
            <person name="Kyrpides N.C."/>
            <person name="Klenk H.P."/>
            <person name="Lapidus A."/>
        </authorList>
    </citation>
    <scope>NUCLEOTIDE SEQUENCE [LARGE SCALE GENOMIC DNA]</scope>
    <source>
        <strain evidence="14">ATCC 27377 / DSM 6068 / ICPB 4128</strain>
    </source>
</reference>
<dbReference type="SUPFAM" id="SSF51730">
    <property type="entry name" value="FAD-linked oxidoreductase"/>
    <property type="match status" value="1"/>
</dbReference>
<dbReference type="Pfam" id="PF00171">
    <property type="entry name" value="Aldedh"/>
    <property type="match status" value="1"/>
</dbReference>
<dbReference type="InterPro" id="IPR041514">
    <property type="entry name" value="PutA_N"/>
</dbReference>
<dbReference type="InterPro" id="IPR050485">
    <property type="entry name" value="Proline_metab_enzyme"/>
</dbReference>
<proteinExistence type="inferred from homology"/>
<dbReference type="STRING" id="530564.Psta_0870"/>
<dbReference type="InterPro" id="IPR002872">
    <property type="entry name" value="Proline_DH_dom"/>
</dbReference>
<dbReference type="PIRSF" id="PIRSF000197">
    <property type="entry name" value="Bifunct_PutA"/>
    <property type="match status" value="1"/>
</dbReference>
<dbReference type="CDD" id="cd07124">
    <property type="entry name" value="ALDH_PutA-P5CDH-RocA"/>
    <property type="match status" value="1"/>
</dbReference>
<dbReference type="InterPro" id="IPR016161">
    <property type="entry name" value="Ald_DH/histidinol_DH"/>
</dbReference>
<dbReference type="InterPro" id="IPR016163">
    <property type="entry name" value="Ald_DH_C"/>
</dbReference>
<name>D2R6H7_PIRSD</name>
<keyword evidence="4" id="KW-0520">NAD</keyword>
<dbReference type="FunFam" id="3.40.309.10:FF:000005">
    <property type="entry name" value="1-pyrroline-5-carboxylate dehydrogenase 1"/>
    <property type="match status" value="1"/>
</dbReference>
<feature type="active site" evidence="6">
    <location>
        <position position="826"/>
    </location>
</feature>
<dbReference type="GO" id="GO:0010133">
    <property type="term" value="P:L-proline catabolic process to L-glutamate"/>
    <property type="evidence" value="ECO:0007669"/>
    <property type="project" value="InterPro"/>
</dbReference>
<sequence precursor="true">MITVPSTTLATSSASASQSAIDALVGPLAALDVSADTLATIEARTQAIGRELFAGLGDVRPKFWQRRWWDEKLMSWSMSDEQLKVQLFRFVDVLPMLTTADSVTTHLAEYLEPVQDRLPQAARVALGMARRMPPLRAAVAKAARLSAMDFARRFIAGETAEQVLRTAEQERTLGRSFTLDILGEAVTSEVEANRYFEAYLKLLGDTSKVAAAWEAHPRVDNDDRGPTPRVNLSVKLSALDCRFDPIDPEGTFRRAGDKLRTIFHEARRLGAFINVDMESYAKKDLTLDIFQRLLMEPELRDWTDCGIVLQCYLRDTPRDVVELRNWAAQRGTPVWVRLVKGAYWDYETLHARANHWPIPVYQEKWQSDAVYESVTRFVLQNRQFLRPALGSHNLRSIAHGIAATEVLGIDPAGLEMQMLYGMADAEKQALVDRGHRLRIYMPYGELIPGMAYLVRRLLENTANTSFLRAGFIEHKPIESLLARPTSHLKLVGASAASTSPDKEKRPMSATFANQPPVDFADSHQRAAMLDALTSVREKLGRHFPLVIGGRKLDTQERITSTDPSLRTRIVGTTASASAEQAREAVAAAVQAMDAWHTSGAESRAKVLRKAAEIMRSRLMELSAIEVYECGKTWREATADVDEAIDFLEFYATGAIKLQRTRGADVPGEENRFEYLPRGVTAVIAPWNFPLAILCGMTSAAIAVGNTVVMKPAEQSSIIAGVFMEILEQAGLPAGVVNFLPGLGEVAGAALVEHPDVAAIIFTGSREVGLAINARAAETSRKSRVGVKRVIAEMGGKNAIIVDSDADLDEAVAGIVHSAFGFQGQKCSACSRAIVLSSVYDQLLARLVEATRSLPIGPSEEPSTAIGPVIDDESRERIERYIEIGKTEGRTLLATDVSQLVERGAFVGPHIFADVSPQARIAQEEIFGPVLAVIRAADLSEAIQIANSTDYALTGGIFSRSPHSLERARREMQVGNLYLNRAITGAMVGRQPFGGYKMSGIGSKAGGEEYLLQLVVPRTVTEHTVRRGFAPPE</sequence>
<keyword evidence="14" id="KW-1185">Reference proteome</keyword>
<feature type="domain" description="Proline utilization A N-terminal" evidence="12">
    <location>
        <begin position="42"/>
        <end position="154"/>
    </location>
</feature>
<dbReference type="Proteomes" id="UP000001887">
    <property type="component" value="Chromosome"/>
</dbReference>
<evidence type="ECO:0000313" key="14">
    <source>
        <dbReference type="Proteomes" id="UP000001887"/>
    </source>
</evidence>